<feature type="region of interest" description="Disordered" evidence="13">
    <location>
        <begin position="515"/>
        <end position="605"/>
    </location>
</feature>
<gene>
    <name evidence="16" type="primary">RAD2</name>
    <name evidence="16" type="ORF">CAAN4_H22584</name>
</gene>
<comment type="subcellular location">
    <subcellularLocation>
        <location evidence="2">Nucleus</location>
    </subcellularLocation>
</comment>
<feature type="coiled-coil region" evidence="12">
    <location>
        <begin position="752"/>
        <end position="817"/>
    </location>
</feature>
<dbReference type="InterPro" id="IPR008918">
    <property type="entry name" value="HhH2"/>
</dbReference>
<evidence type="ECO:0000256" key="4">
    <source>
        <dbReference type="ARBA" id="ARBA00022722"/>
    </source>
</evidence>
<evidence type="ECO:0000256" key="6">
    <source>
        <dbReference type="ARBA" id="ARBA00022759"/>
    </source>
</evidence>
<feature type="compositionally biased region" description="Basic and acidic residues" evidence="13">
    <location>
        <begin position="361"/>
        <end position="375"/>
    </location>
</feature>
<reference evidence="16 17" key="1">
    <citation type="submission" date="2024-01" db="EMBL/GenBank/DDBJ databases">
        <authorList>
            <consortium name="Genoscope - CEA"/>
            <person name="William W."/>
        </authorList>
    </citation>
    <scope>NUCLEOTIDE SEQUENCE [LARGE SCALE GENOMIC DNA]</scope>
    <source>
        <strain evidence="16 17">29B2s-10</strain>
    </source>
</reference>
<evidence type="ECO:0000256" key="5">
    <source>
        <dbReference type="ARBA" id="ARBA00022723"/>
    </source>
</evidence>
<dbReference type="InterPro" id="IPR036279">
    <property type="entry name" value="5-3_exonuclease_C_sf"/>
</dbReference>
<evidence type="ECO:0000256" key="3">
    <source>
        <dbReference type="ARBA" id="ARBA00005283"/>
    </source>
</evidence>
<proteinExistence type="inferred from homology"/>
<evidence type="ECO:0000256" key="12">
    <source>
        <dbReference type="SAM" id="Coils"/>
    </source>
</evidence>
<dbReference type="PANTHER" id="PTHR16171:SF7">
    <property type="entry name" value="DNA REPAIR PROTEIN RAD2"/>
    <property type="match status" value="1"/>
</dbReference>
<dbReference type="InterPro" id="IPR006086">
    <property type="entry name" value="XPG-I_dom"/>
</dbReference>
<dbReference type="SMART" id="SM00279">
    <property type="entry name" value="HhH2"/>
    <property type="match status" value="1"/>
</dbReference>
<dbReference type="SUPFAM" id="SSF47807">
    <property type="entry name" value="5' to 3' exonuclease, C-terminal subdomain"/>
    <property type="match status" value="1"/>
</dbReference>
<sequence>MGVNSLWDIVGPTARPVRLEALSRKKLAVDASIWIYQFLKAVRDAEGNTLPSSHIVGFFRRICKLLYFGIQPVFIFDGGAPALKRQTINKRRERREGNRESTEQTARKLLAIQVQRQAQGEVNSRKRPKTKNSGNNNELDINGGEVAFLEDLENVHPLHGPTTSTTNIQSNEPHSEDHQHKGIIYSKNDEFHLPVLKEIKISGDDQRMMPKEEYRELAELGTDYVDGIDIDSVDPASKEFEQLPMPTQYMILSHLRLRSRLRMGYNKEQLETLFPNSMEFSKFQISQVQKRNFYTQRLMNVSGMNEGSSTRRIAGTKDREYTLARSENGWTLALGEQDGGATSDKPISLDEFGNVVREPDVIEEKPTITKNKNNDDSSDDDEDWEEVPIGVTDQPKEEKNVEIDDDGFNKALIQSIYDQYGDTSNNMSTEGFDEVELKAAIEESKKEVLLLKRNEETSRFQNLESIPETSNKQETRIDLGQSFLFGSTESNKEKEVKPIETGFSSFLFSGDDKKMETDTEKVDVENIQTTRSKPKPTTGFSSFLFENEPESKNSKEVAVEIIDDPKKYKRDEPIYETLDLESSGDEKEEVHEQEEPKPKPKVFSNEIPSWFNDSVSETLNPYNQVITETRNEPKVLPYPETTTSETTEGVLGARKRRYLEDEAAGLISWSEAKEMLSPEPENESPPAEDDIMITDYKNVEDSVEEIHIDENVSSVTSESDEVASPTDKGNGSEVPVEEEKEPVPASKETLQYDFEEEDENKLIEQIEQEEREHEVFKTQIRREEPINLVNSMSITEEQLLQEKLQKAKRDSDEVTQTMISDVQELLRRFGIPYITAPMEAEAQCAELSRLGLVDGIVTDDSDCFLFGGDKVYKNMFNQKNYVECYFSSELESRLGLDQNKLIELALLLGSDYTEGIKGIGPVLAMEILAEFGSLREFKRWFDQNTQTLSKPDSSSSLKKSLLSKIKSGKLFLPENFPDKVVADAYIKPEVDDDETQFKWGVPNLDQIRSFLMYNVKWTQGRVDEVLVPLIRDINRKKTEGTQSTIGEFFPQEVIRSKKEMNLSKRIKSAAERLRK</sequence>
<dbReference type="InterPro" id="IPR029060">
    <property type="entry name" value="PIN-like_dom_sf"/>
</dbReference>
<keyword evidence="8" id="KW-0378">Hydrolase</keyword>
<dbReference type="Gene3D" id="1.10.150.20">
    <property type="entry name" value="5' to 3' exonuclease, C-terminal subdomain"/>
    <property type="match status" value="1"/>
</dbReference>
<feature type="compositionally biased region" description="Basic and acidic residues" evidence="13">
    <location>
        <begin position="515"/>
        <end position="524"/>
    </location>
</feature>
<dbReference type="Proteomes" id="UP001497600">
    <property type="component" value="Chromosome H"/>
</dbReference>
<name>A0ABP0ELP6_9ASCO</name>
<feature type="compositionally biased region" description="Basic and acidic residues" evidence="13">
    <location>
        <begin position="549"/>
        <end position="573"/>
    </location>
</feature>
<dbReference type="Gene3D" id="3.40.50.1010">
    <property type="entry name" value="5'-nuclease"/>
    <property type="match status" value="2"/>
</dbReference>
<dbReference type="Pfam" id="PF00867">
    <property type="entry name" value="XPG_I"/>
    <property type="match status" value="1"/>
</dbReference>
<dbReference type="InterPro" id="IPR006084">
    <property type="entry name" value="XPG/Rad2"/>
</dbReference>
<evidence type="ECO:0000256" key="9">
    <source>
        <dbReference type="ARBA" id="ARBA00022842"/>
    </source>
</evidence>
<feature type="region of interest" description="Disordered" evidence="13">
    <location>
        <begin position="669"/>
        <end position="689"/>
    </location>
</feature>
<dbReference type="InterPro" id="IPR006085">
    <property type="entry name" value="XPG_DNA_repair_N"/>
</dbReference>
<feature type="region of interest" description="Disordered" evidence="13">
    <location>
        <begin position="87"/>
        <end position="106"/>
    </location>
</feature>
<keyword evidence="12" id="KW-0175">Coiled coil</keyword>
<keyword evidence="6" id="KW-0255">Endonuclease</keyword>
<evidence type="ECO:0000313" key="17">
    <source>
        <dbReference type="Proteomes" id="UP001497600"/>
    </source>
</evidence>
<dbReference type="SUPFAM" id="SSF88723">
    <property type="entry name" value="PIN domain-like"/>
    <property type="match status" value="1"/>
</dbReference>
<feature type="compositionally biased region" description="Basic and acidic residues" evidence="13">
    <location>
        <begin position="94"/>
        <end position="106"/>
    </location>
</feature>
<comment type="cofactor">
    <cofactor evidence="1">
        <name>Mg(2+)</name>
        <dbReference type="ChEBI" id="CHEBI:18420"/>
    </cofactor>
</comment>
<keyword evidence="4" id="KW-0540">Nuclease</keyword>
<dbReference type="SMART" id="SM00485">
    <property type="entry name" value="XPGN"/>
    <property type="match status" value="1"/>
</dbReference>
<keyword evidence="10" id="KW-0234">DNA repair</keyword>
<feature type="domain" description="XPG N-terminal" evidence="15">
    <location>
        <begin position="1"/>
        <end position="98"/>
    </location>
</feature>
<evidence type="ECO:0000256" key="2">
    <source>
        <dbReference type="ARBA" id="ARBA00004123"/>
    </source>
</evidence>
<evidence type="ECO:0000313" key="16">
    <source>
        <dbReference type="EMBL" id="CAK7922091.1"/>
    </source>
</evidence>
<feature type="region of interest" description="Disordered" evidence="13">
    <location>
        <begin position="628"/>
        <end position="654"/>
    </location>
</feature>
<dbReference type="InterPro" id="IPR019974">
    <property type="entry name" value="XPG_CS"/>
</dbReference>
<dbReference type="PANTHER" id="PTHR16171">
    <property type="entry name" value="DNA REPAIR PROTEIN COMPLEMENTING XP-G CELLS-RELATED"/>
    <property type="match status" value="1"/>
</dbReference>
<evidence type="ECO:0000256" key="1">
    <source>
        <dbReference type="ARBA" id="ARBA00001946"/>
    </source>
</evidence>
<evidence type="ECO:0000256" key="7">
    <source>
        <dbReference type="ARBA" id="ARBA00022763"/>
    </source>
</evidence>
<dbReference type="CDD" id="cd09904">
    <property type="entry name" value="H3TH_XPG"/>
    <property type="match status" value="1"/>
</dbReference>
<feature type="region of interest" description="Disordered" evidence="13">
    <location>
        <begin position="707"/>
        <end position="746"/>
    </location>
</feature>
<dbReference type="PROSITE" id="PS00842">
    <property type="entry name" value="XPG_2"/>
    <property type="match status" value="1"/>
</dbReference>
<dbReference type="EMBL" id="OZ004260">
    <property type="protein sequence ID" value="CAK7922091.1"/>
    <property type="molecule type" value="Genomic_DNA"/>
</dbReference>
<dbReference type="Pfam" id="PF00752">
    <property type="entry name" value="XPG_N"/>
    <property type="match status" value="1"/>
</dbReference>
<dbReference type="PRINTS" id="PR00066">
    <property type="entry name" value="XRODRMPGMNTG"/>
</dbReference>
<evidence type="ECO:0000259" key="14">
    <source>
        <dbReference type="SMART" id="SM00484"/>
    </source>
</evidence>
<dbReference type="CDD" id="cd09868">
    <property type="entry name" value="PIN_XPG_RAD2"/>
    <property type="match status" value="2"/>
</dbReference>
<protein>
    <submittedName>
        <fullName evidence="16">DNA repair protein Rad2p</fullName>
    </submittedName>
</protein>
<dbReference type="InterPro" id="IPR001044">
    <property type="entry name" value="XPG/Rad2_eukaryotes"/>
</dbReference>
<evidence type="ECO:0000259" key="15">
    <source>
        <dbReference type="SMART" id="SM00485"/>
    </source>
</evidence>
<keyword evidence="11" id="KW-0539">Nucleus</keyword>
<feature type="region of interest" description="Disordered" evidence="13">
    <location>
        <begin position="361"/>
        <end position="391"/>
    </location>
</feature>
<keyword evidence="7" id="KW-0227">DNA damage</keyword>
<accession>A0ABP0ELP6</accession>
<feature type="compositionally biased region" description="Acidic residues" evidence="13">
    <location>
        <begin position="680"/>
        <end position="689"/>
    </location>
</feature>
<dbReference type="SMART" id="SM00484">
    <property type="entry name" value="XPGI"/>
    <property type="match status" value="1"/>
</dbReference>
<feature type="compositionally biased region" description="Acidic residues" evidence="13">
    <location>
        <begin position="376"/>
        <end position="386"/>
    </location>
</feature>
<comment type="similarity">
    <text evidence="3">Belongs to the XPG/RAD2 endonuclease family. XPG subfamily.</text>
</comment>
<evidence type="ECO:0000256" key="13">
    <source>
        <dbReference type="SAM" id="MobiDB-lite"/>
    </source>
</evidence>
<keyword evidence="9" id="KW-0460">Magnesium</keyword>
<feature type="compositionally biased region" description="Basic and acidic residues" evidence="13">
    <location>
        <begin position="584"/>
        <end position="598"/>
    </location>
</feature>
<keyword evidence="17" id="KW-1185">Reference proteome</keyword>
<feature type="domain" description="XPG-I" evidence="14">
    <location>
        <begin position="827"/>
        <end position="896"/>
    </location>
</feature>
<evidence type="ECO:0000256" key="8">
    <source>
        <dbReference type="ARBA" id="ARBA00022801"/>
    </source>
</evidence>
<feature type="region of interest" description="Disordered" evidence="13">
    <location>
        <begin position="116"/>
        <end position="141"/>
    </location>
</feature>
<keyword evidence="5" id="KW-0479">Metal-binding</keyword>
<evidence type="ECO:0000256" key="10">
    <source>
        <dbReference type="ARBA" id="ARBA00023204"/>
    </source>
</evidence>
<organism evidence="16 17">
    <name type="scientific">[Candida] anglica</name>
    <dbReference type="NCBI Taxonomy" id="148631"/>
    <lineage>
        <taxon>Eukaryota</taxon>
        <taxon>Fungi</taxon>
        <taxon>Dikarya</taxon>
        <taxon>Ascomycota</taxon>
        <taxon>Saccharomycotina</taxon>
        <taxon>Pichiomycetes</taxon>
        <taxon>Debaryomycetaceae</taxon>
        <taxon>Kurtzmaniella</taxon>
    </lineage>
</organism>
<dbReference type="PRINTS" id="PR00853">
    <property type="entry name" value="XPGRADSUPER"/>
</dbReference>
<evidence type="ECO:0000256" key="11">
    <source>
        <dbReference type="ARBA" id="ARBA00023242"/>
    </source>
</evidence>